<evidence type="ECO:0000256" key="1">
    <source>
        <dbReference type="ARBA" id="ARBA00005015"/>
    </source>
</evidence>
<evidence type="ECO:0000256" key="6">
    <source>
        <dbReference type="ARBA" id="ARBA00022679"/>
    </source>
</evidence>
<dbReference type="PIRSF" id="PIRSF000676">
    <property type="entry name" value="Homoser_kin"/>
    <property type="match status" value="1"/>
</dbReference>
<dbReference type="InterPro" id="IPR014721">
    <property type="entry name" value="Ribsml_uS5_D2-typ_fold_subgr"/>
</dbReference>
<comment type="similarity">
    <text evidence="2 13">Belongs to the GHMP kinase family. Homoserine kinase subfamily.</text>
</comment>
<dbReference type="GO" id="GO:0004413">
    <property type="term" value="F:homoserine kinase activity"/>
    <property type="evidence" value="ECO:0007669"/>
    <property type="project" value="UniProtKB-UniRule"/>
</dbReference>
<keyword evidence="9 13" id="KW-0418">Kinase</keyword>
<dbReference type="Pfam" id="PF08544">
    <property type="entry name" value="GHMP_kinases_C"/>
    <property type="match status" value="1"/>
</dbReference>
<dbReference type="InterPro" id="IPR000870">
    <property type="entry name" value="Homoserine_kinase"/>
</dbReference>
<feature type="binding site" evidence="13">
    <location>
        <begin position="92"/>
        <end position="102"/>
    </location>
    <ligand>
        <name>ATP</name>
        <dbReference type="ChEBI" id="CHEBI:30616"/>
    </ligand>
</feature>
<dbReference type="HAMAP" id="MF_00384">
    <property type="entry name" value="Homoser_kinase"/>
    <property type="match status" value="1"/>
</dbReference>
<dbReference type="PROSITE" id="PS00627">
    <property type="entry name" value="GHMP_KINASES_ATP"/>
    <property type="match status" value="1"/>
</dbReference>
<dbReference type="STRING" id="1892869.ACGLYG10_0081"/>
<dbReference type="GO" id="GO:0005524">
    <property type="term" value="F:ATP binding"/>
    <property type="evidence" value="ECO:0007669"/>
    <property type="project" value="UniProtKB-UniRule"/>
</dbReference>
<dbReference type="EMBL" id="FQTT01000001">
    <property type="protein sequence ID" value="SHE23884.1"/>
    <property type="molecule type" value="Genomic_DNA"/>
</dbReference>
<dbReference type="SUPFAM" id="SSF54211">
    <property type="entry name" value="Ribosomal protein S5 domain 2-like"/>
    <property type="match status" value="1"/>
</dbReference>
<evidence type="ECO:0000313" key="16">
    <source>
        <dbReference type="EMBL" id="SHE23884.1"/>
    </source>
</evidence>
<comment type="catalytic activity">
    <reaction evidence="11 13">
        <text>L-homoserine + ATP = O-phospho-L-homoserine + ADP + H(+)</text>
        <dbReference type="Rhea" id="RHEA:13985"/>
        <dbReference type="ChEBI" id="CHEBI:15378"/>
        <dbReference type="ChEBI" id="CHEBI:30616"/>
        <dbReference type="ChEBI" id="CHEBI:57476"/>
        <dbReference type="ChEBI" id="CHEBI:57590"/>
        <dbReference type="ChEBI" id="CHEBI:456216"/>
        <dbReference type="EC" id="2.7.1.39"/>
    </reaction>
</comment>
<dbReference type="OrthoDB" id="9769912at2"/>
<dbReference type="RefSeq" id="WP_073327029.1">
    <property type="nucleotide sequence ID" value="NZ_FQTT01000001.1"/>
</dbReference>
<evidence type="ECO:0000256" key="4">
    <source>
        <dbReference type="ARBA" id="ARBA00017858"/>
    </source>
</evidence>
<evidence type="ECO:0000256" key="9">
    <source>
        <dbReference type="ARBA" id="ARBA00022777"/>
    </source>
</evidence>
<protein>
    <recommendedName>
        <fullName evidence="4 13">Homoserine kinase</fullName>
        <shortName evidence="13">HK</shortName>
        <shortName evidence="13">HSK</shortName>
        <ecNumber evidence="3 13">2.7.1.39</ecNumber>
    </recommendedName>
</protein>
<evidence type="ECO:0000256" key="13">
    <source>
        <dbReference type="HAMAP-Rule" id="MF_00384"/>
    </source>
</evidence>
<organism evidence="16 17">
    <name type="scientific">Actinomyces glycerinitolerans</name>
    <dbReference type="NCBI Taxonomy" id="1892869"/>
    <lineage>
        <taxon>Bacteria</taxon>
        <taxon>Bacillati</taxon>
        <taxon>Actinomycetota</taxon>
        <taxon>Actinomycetes</taxon>
        <taxon>Actinomycetales</taxon>
        <taxon>Actinomycetaceae</taxon>
        <taxon>Actinomyces</taxon>
    </lineage>
</organism>
<dbReference type="SUPFAM" id="SSF55060">
    <property type="entry name" value="GHMP Kinase, C-terminal domain"/>
    <property type="match status" value="1"/>
</dbReference>
<evidence type="ECO:0000256" key="7">
    <source>
        <dbReference type="ARBA" id="ARBA00022697"/>
    </source>
</evidence>
<dbReference type="PRINTS" id="PR00958">
    <property type="entry name" value="HOMSERKINASE"/>
</dbReference>
<evidence type="ECO:0000259" key="14">
    <source>
        <dbReference type="Pfam" id="PF00288"/>
    </source>
</evidence>
<dbReference type="InterPro" id="IPR013750">
    <property type="entry name" value="GHMP_kinase_C_dom"/>
</dbReference>
<dbReference type="UniPathway" id="UPA00050">
    <property type="reaction ID" value="UER00064"/>
</dbReference>
<keyword evidence="8 13" id="KW-0547">Nucleotide-binding</keyword>
<feature type="domain" description="GHMP kinase N-terminal" evidence="14">
    <location>
        <begin position="63"/>
        <end position="147"/>
    </location>
</feature>
<evidence type="ECO:0000256" key="11">
    <source>
        <dbReference type="ARBA" id="ARBA00049375"/>
    </source>
</evidence>
<accession>A0A1M4RV67</accession>
<gene>
    <name evidence="13" type="primary">thrB</name>
    <name evidence="16" type="ORF">ACGLYG10_0081</name>
</gene>
<keyword evidence="5 13" id="KW-0028">Amino-acid biosynthesis</keyword>
<dbReference type="InterPro" id="IPR036554">
    <property type="entry name" value="GHMP_kinase_C_sf"/>
</dbReference>
<keyword evidence="6 13" id="KW-0808">Transferase</keyword>
<evidence type="ECO:0000256" key="3">
    <source>
        <dbReference type="ARBA" id="ARBA00012078"/>
    </source>
</evidence>
<dbReference type="EC" id="2.7.1.39" evidence="3 13"/>
<evidence type="ECO:0000256" key="5">
    <source>
        <dbReference type="ARBA" id="ARBA00022605"/>
    </source>
</evidence>
<sequence>MRLANERAAVRVPATTANMGPGFDSFGMAFTYYDEVEVRPVVGPTNVAVEGVGEGVVPTDDSNLVVRALRAGLDAAGAPQAGFEMRCINRIPHGGGMGSSASAAVAGLMLARGLLSDPDALPDEEIFRIATGFEGHPDNVAPAVFGGATVAWIETDGTPRAAPMPVDASLAVSLLVPPSTTRLSTEEARKVLPDSVPRADALFNTSRAAILMLALAGRPDLLMAGTEDRLHQEYRRGVLPASMAVMDSLREQGYPAVISGAGPTVLVLADLSQQTRFTLERHGWMVLRPGIDLDGAQLVGPLR</sequence>
<dbReference type="Proteomes" id="UP000184291">
    <property type="component" value="Unassembled WGS sequence"/>
</dbReference>
<dbReference type="Gene3D" id="3.30.230.10">
    <property type="match status" value="1"/>
</dbReference>
<dbReference type="AlphaFoldDB" id="A0A1M4RV67"/>
<evidence type="ECO:0000256" key="10">
    <source>
        <dbReference type="ARBA" id="ARBA00022840"/>
    </source>
</evidence>
<dbReference type="InterPro" id="IPR006203">
    <property type="entry name" value="GHMP_knse_ATP-bd_CS"/>
</dbReference>
<dbReference type="Pfam" id="PF00288">
    <property type="entry name" value="GHMP_kinases_N"/>
    <property type="match status" value="1"/>
</dbReference>
<comment type="subcellular location">
    <subcellularLocation>
        <location evidence="13">Cytoplasm</location>
    </subcellularLocation>
</comment>
<name>A0A1M4RV67_9ACTO</name>
<dbReference type="Gene3D" id="3.30.70.890">
    <property type="entry name" value="GHMP kinase, C-terminal domain"/>
    <property type="match status" value="1"/>
</dbReference>
<evidence type="ECO:0000256" key="2">
    <source>
        <dbReference type="ARBA" id="ARBA00007370"/>
    </source>
</evidence>
<keyword evidence="17" id="KW-1185">Reference proteome</keyword>
<dbReference type="PANTHER" id="PTHR20861:SF1">
    <property type="entry name" value="HOMOSERINE KINASE"/>
    <property type="match status" value="1"/>
</dbReference>
<dbReference type="GO" id="GO:0009088">
    <property type="term" value="P:threonine biosynthetic process"/>
    <property type="evidence" value="ECO:0007669"/>
    <property type="project" value="UniProtKB-UniRule"/>
</dbReference>
<dbReference type="PANTHER" id="PTHR20861">
    <property type="entry name" value="HOMOSERINE/4-DIPHOSPHOCYTIDYL-2-C-METHYL-D-ERYTHRITOL KINASE"/>
    <property type="match status" value="1"/>
</dbReference>
<proteinExistence type="inferred from homology"/>
<dbReference type="InterPro" id="IPR006204">
    <property type="entry name" value="GHMP_kinase_N_dom"/>
</dbReference>
<evidence type="ECO:0000256" key="8">
    <source>
        <dbReference type="ARBA" id="ARBA00022741"/>
    </source>
</evidence>
<reference evidence="17" key="1">
    <citation type="submission" date="2016-09" db="EMBL/GenBank/DDBJ databases">
        <authorList>
            <person name="Strepis N."/>
        </authorList>
    </citation>
    <scope>NUCLEOTIDE SEQUENCE [LARGE SCALE GENOMIC DNA]</scope>
</reference>
<comment type="function">
    <text evidence="12 13">Catalyzes the ATP-dependent phosphorylation of L-homoserine to L-homoserine phosphate.</text>
</comment>
<dbReference type="InterPro" id="IPR020568">
    <property type="entry name" value="Ribosomal_Su5_D2-typ_SF"/>
</dbReference>
<evidence type="ECO:0000256" key="12">
    <source>
        <dbReference type="ARBA" id="ARBA00049954"/>
    </source>
</evidence>
<comment type="pathway">
    <text evidence="1 13">Amino-acid biosynthesis; L-threonine biosynthesis; L-threonine from L-aspartate: step 4/5.</text>
</comment>
<feature type="domain" description="GHMP kinase C-terminal" evidence="15">
    <location>
        <begin position="220"/>
        <end position="273"/>
    </location>
</feature>
<evidence type="ECO:0000259" key="15">
    <source>
        <dbReference type="Pfam" id="PF08544"/>
    </source>
</evidence>
<keyword evidence="7 13" id="KW-0791">Threonine biosynthesis</keyword>
<evidence type="ECO:0000313" key="17">
    <source>
        <dbReference type="Proteomes" id="UP000184291"/>
    </source>
</evidence>
<dbReference type="NCBIfam" id="TIGR00191">
    <property type="entry name" value="thrB"/>
    <property type="match status" value="1"/>
</dbReference>
<dbReference type="GO" id="GO:0005737">
    <property type="term" value="C:cytoplasm"/>
    <property type="evidence" value="ECO:0007669"/>
    <property type="project" value="UniProtKB-SubCell"/>
</dbReference>
<keyword evidence="13" id="KW-0963">Cytoplasm</keyword>
<keyword evidence="10 13" id="KW-0067">ATP-binding</keyword>